<dbReference type="InterPro" id="IPR036249">
    <property type="entry name" value="Thioredoxin-like_sf"/>
</dbReference>
<dbReference type="SUPFAM" id="SSF52833">
    <property type="entry name" value="Thioredoxin-like"/>
    <property type="match status" value="1"/>
</dbReference>
<dbReference type="EMBL" id="UFSO01000002">
    <property type="protein sequence ID" value="SSY70329.1"/>
    <property type="molecule type" value="Genomic_DNA"/>
</dbReference>
<sequence>MKFIYLFDPLCGWCYAASRGIQALAKTHQVDVFATGLFANTGKVMDETFAQHAWANDQRIAQITGLPFSETYRQKILLKKGKFDSFNLTMACFLLNENAPSGAWLPTFAEMQKARYVDGLDTSRLDVVQMCLRDWCEDDVAFELADSLLGDCEFIDKTNAWIKQGQIFAQQFGVSGVPSLIAEVDGKFVNVPSQFLYQDIENVVENISQFLKSV</sequence>
<evidence type="ECO:0000313" key="1">
    <source>
        <dbReference type="EMBL" id="SSY70329.1"/>
    </source>
</evidence>
<dbReference type="Gene3D" id="3.40.30.10">
    <property type="entry name" value="Glutaredoxin"/>
    <property type="match status" value="1"/>
</dbReference>
<evidence type="ECO:0008006" key="3">
    <source>
        <dbReference type="Google" id="ProtNLM"/>
    </source>
</evidence>
<proteinExistence type="predicted"/>
<dbReference type="RefSeq" id="WP_034295539.1">
    <property type="nucleotide sequence ID" value="NZ_CP091519.2"/>
</dbReference>
<accession>A0A376BKT1</accession>
<evidence type="ECO:0000313" key="2">
    <source>
        <dbReference type="Proteomes" id="UP000254209"/>
    </source>
</evidence>
<keyword evidence="2" id="KW-1185">Reference proteome</keyword>
<gene>
    <name evidence="1" type="ORF">NCTC10283_00416</name>
</gene>
<dbReference type="Proteomes" id="UP000254209">
    <property type="component" value="Unassembled WGS sequence"/>
</dbReference>
<dbReference type="STRING" id="1120980.GCA_000745955_02493"/>
<dbReference type="AlphaFoldDB" id="A0A376BKT1"/>
<organism evidence="1 2">
    <name type="scientific">Alysiella crassa</name>
    <dbReference type="NCBI Taxonomy" id="153491"/>
    <lineage>
        <taxon>Bacteria</taxon>
        <taxon>Pseudomonadati</taxon>
        <taxon>Pseudomonadota</taxon>
        <taxon>Betaproteobacteria</taxon>
        <taxon>Neisseriales</taxon>
        <taxon>Neisseriaceae</taxon>
        <taxon>Alysiella</taxon>
    </lineage>
</organism>
<reference evidence="1 2" key="1">
    <citation type="submission" date="2018-06" db="EMBL/GenBank/DDBJ databases">
        <authorList>
            <consortium name="Pathogen Informatics"/>
            <person name="Doyle S."/>
        </authorList>
    </citation>
    <scope>NUCLEOTIDE SEQUENCE [LARGE SCALE GENOMIC DNA]</scope>
    <source>
        <strain evidence="1 2">NCTC10283</strain>
    </source>
</reference>
<protein>
    <recommendedName>
        <fullName evidence="3">DSBA-like thioredoxin domain</fullName>
    </recommendedName>
</protein>
<dbReference type="OrthoDB" id="9813770at2"/>
<name>A0A376BKT1_9NEIS</name>